<organism evidence="2 3">
    <name type="scientific">Rhodotorula mucilaginosa</name>
    <name type="common">Yeast</name>
    <name type="synonym">Rhodotorula rubra</name>
    <dbReference type="NCBI Taxonomy" id="5537"/>
    <lineage>
        <taxon>Eukaryota</taxon>
        <taxon>Fungi</taxon>
        <taxon>Dikarya</taxon>
        <taxon>Basidiomycota</taxon>
        <taxon>Pucciniomycotina</taxon>
        <taxon>Microbotryomycetes</taxon>
        <taxon>Sporidiobolales</taxon>
        <taxon>Sporidiobolaceae</taxon>
        <taxon>Rhodotorula</taxon>
    </lineage>
</organism>
<accession>A0A9P6VW27</accession>
<protein>
    <submittedName>
        <fullName evidence="2">Uncharacterized protein</fullName>
    </submittedName>
</protein>
<evidence type="ECO:0000256" key="1">
    <source>
        <dbReference type="SAM" id="MobiDB-lite"/>
    </source>
</evidence>
<feature type="region of interest" description="Disordered" evidence="1">
    <location>
        <begin position="598"/>
        <end position="636"/>
    </location>
</feature>
<evidence type="ECO:0000313" key="3">
    <source>
        <dbReference type="Proteomes" id="UP000777482"/>
    </source>
</evidence>
<comment type="caution">
    <text evidence="2">The sequence shown here is derived from an EMBL/GenBank/DDBJ whole genome shotgun (WGS) entry which is preliminary data.</text>
</comment>
<dbReference type="Proteomes" id="UP000777482">
    <property type="component" value="Unassembled WGS sequence"/>
</dbReference>
<proteinExistence type="predicted"/>
<dbReference type="AlphaFoldDB" id="A0A9P6VW27"/>
<keyword evidence="3" id="KW-1185">Reference proteome</keyword>
<feature type="compositionally biased region" description="Basic and acidic residues" evidence="1">
    <location>
        <begin position="383"/>
        <end position="395"/>
    </location>
</feature>
<gene>
    <name evidence="2" type="ORF">C6P46_000694</name>
</gene>
<sequence length="669" mass="72651">ESGVLSTLSARTAEDRFGDEYECVDCDATALKWNLSWSDDDQLQCPTCAQRYRKADNGKLEMGPCERENRELGSGAVGATMTCPICDESGKVSSCNDALTTPGMPKNVCESCLLSAKNAVNSCKTLRPTWIPLTIMEWRERVYTQRLNKGKRGPSGRPPNHLKGGYRQLGSGQRERLRSQLMFLVLPCSNCSVPMDAEQVLGIRTAAPDAGAGGGRTTRPPLGRVQRIPAVGGAAPGTGRLDSDTPFPAADRWNVRSARLPDPDLYLESLCRVYEEATLRPGSRDSSQNQLSALRSPISVTRAEQCRAICPQLQSGLIVHHPARAAEARVGMQAIEVVVREIRRATGRSDVISRCGDSSATSPPPTSPPTSTSATAHQPQRTTRHEWVPTRETAQKRVQRRRARDSSETEEDTEVEAIQDEDGDLVMADETLGAGHTNAGSVVVGDEEAELADEEAERAEEGNIRNVENSDSSQIAEAAEVDGDDASPFVATNEDVLIRRTINDWRHGLLPFEDARAAIEDRDLFDNALRQAGLERSLVLDLEWQALGKFRAHNSSRAISDLAAEDRERVQRALREEAVAGAFLMISDRILSTSEPVVPELDPDRIRPAQPLHPGTAPPAPPPSTQPSWGEDDQLQCPTCAKQFQKADSGNIKVGPCSMGLLGLDSGSG</sequence>
<feature type="region of interest" description="Disordered" evidence="1">
    <location>
        <begin position="349"/>
        <end position="416"/>
    </location>
</feature>
<feature type="non-terminal residue" evidence="2">
    <location>
        <position position="1"/>
    </location>
</feature>
<feature type="region of interest" description="Disordered" evidence="1">
    <location>
        <begin position="147"/>
        <end position="171"/>
    </location>
</feature>
<dbReference type="EMBL" id="PUHQ01000111">
    <property type="protein sequence ID" value="KAG0655798.1"/>
    <property type="molecule type" value="Genomic_DNA"/>
</dbReference>
<reference evidence="2 3" key="1">
    <citation type="submission" date="2020-11" db="EMBL/GenBank/DDBJ databases">
        <title>Kefir isolates.</title>
        <authorList>
            <person name="Marcisauskas S."/>
            <person name="Kim Y."/>
            <person name="Blasche S."/>
        </authorList>
    </citation>
    <scope>NUCLEOTIDE SEQUENCE [LARGE SCALE GENOMIC DNA]</scope>
    <source>
        <strain evidence="2 3">KR</strain>
    </source>
</reference>
<evidence type="ECO:0000313" key="2">
    <source>
        <dbReference type="EMBL" id="KAG0655798.1"/>
    </source>
</evidence>
<name>A0A9P6VW27_RHOMI</name>
<feature type="compositionally biased region" description="Pro residues" evidence="1">
    <location>
        <begin position="616"/>
        <end position="625"/>
    </location>
</feature>